<dbReference type="Gene3D" id="3.90.550.10">
    <property type="entry name" value="Spore Coat Polysaccharide Biosynthesis Protein SpsA, Chain A"/>
    <property type="match status" value="1"/>
</dbReference>
<keyword evidence="3" id="KW-0328">Glycosyltransferase</keyword>
<keyword evidence="8" id="KW-1185">Reference proteome</keyword>
<proteinExistence type="predicted"/>
<evidence type="ECO:0000313" key="8">
    <source>
        <dbReference type="Proteomes" id="UP000722121"/>
    </source>
</evidence>
<organism evidence="7 8">
    <name type="scientific">Simkania negevensis</name>
    <dbReference type="NCBI Taxonomy" id="83561"/>
    <lineage>
        <taxon>Bacteria</taxon>
        <taxon>Pseudomonadati</taxon>
        <taxon>Chlamydiota</taxon>
        <taxon>Chlamydiia</taxon>
        <taxon>Parachlamydiales</taxon>
        <taxon>Simkaniaceae</taxon>
        <taxon>Simkania</taxon>
    </lineage>
</organism>
<evidence type="ECO:0000256" key="1">
    <source>
        <dbReference type="ARBA" id="ARBA00004236"/>
    </source>
</evidence>
<evidence type="ECO:0000259" key="6">
    <source>
        <dbReference type="Pfam" id="PF00535"/>
    </source>
</evidence>
<comment type="caution">
    <text evidence="7">The sequence shown here is derived from an EMBL/GenBank/DDBJ whole genome shotgun (WGS) entry which is preliminary data.</text>
</comment>
<keyword evidence="2" id="KW-1003">Cell membrane</keyword>
<protein>
    <submittedName>
        <fullName evidence="7">Glycosyltransferase</fullName>
    </submittedName>
</protein>
<comment type="subcellular location">
    <subcellularLocation>
        <location evidence="1">Cell membrane</location>
    </subcellularLocation>
</comment>
<evidence type="ECO:0000313" key="7">
    <source>
        <dbReference type="EMBL" id="MBN4066774.1"/>
    </source>
</evidence>
<keyword evidence="4" id="KW-0808">Transferase</keyword>
<feature type="domain" description="Glycosyltransferase 2-like" evidence="6">
    <location>
        <begin position="31"/>
        <end position="111"/>
    </location>
</feature>
<dbReference type="InterPro" id="IPR029044">
    <property type="entry name" value="Nucleotide-diphossugar_trans"/>
</dbReference>
<dbReference type="Pfam" id="PF00535">
    <property type="entry name" value="Glycos_transf_2"/>
    <property type="match status" value="1"/>
</dbReference>
<reference evidence="7 8" key="1">
    <citation type="submission" date="2021-02" db="EMBL/GenBank/DDBJ databases">
        <title>Activity-based single-cell genomes from oceanic crustal fluid captures similar information to metagenomic and metatranscriptomic surveys with orders of magnitude less sampling.</title>
        <authorList>
            <person name="D'Angelo T.S."/>
            <person name="Orcutt B.N."/>
        </authorList>
    </citation>
    <scope>NUCLEOTIDE SEQUENCE [LARGE SCALE GENOMIC DNA]</scope>
    <source>
        <strain evidence="7">AH-315-G07</strain>
    </source>
</reference>
<evidence type="ECO:0000256" key="2">
    <source>
        <dbReference type="ARBA" id="ARBA00022475"/>
    </source>
</evidence>
<dbReference type="PANTHER" id="PTHR43646">
    <property type="entry name" value="GLYCOSYLTRANSFERASE"/>
    <property type="match status" value="1"/>
</dbReference>
<sequence length="282" mass="32616">MSIREKSVEEEWSTLADELSFKRSKNPSRISVIIPTHNSNSLLSYTLYSLTKQNYSNLEIIIVNASSDDPTIPMASIHAPEIVRTYTVAEYNRFEMVNRGISSSTGEYINILYPGDVHIFPYLLHYIASIIQTNENPSLVYAGSMLQVGNTPHALLHREITKKLLRNGHQPSILQSCWFRKDVFRLIGKFDASFQLRAGYEWLCRFYNHGGLEAVRGKRIAIDYYTPSITQRQIIQHFLETWRVIKRHFGVKSALVWLIKQKDTTRLIQKWLLKIKTALLGR</sequence>
<gene>
    <name evidence="7" type="ORF">JYU14_01675</name>
</gene>
<dbReference type="EMBL" id="JAFITR010000023">
    <property type="protein sequence ID" value="MBN4066774.1"/>
    <property type="molecule type" value="Genomic_DNA"/>
</dbReference>
<dbReference type="PANTHER" id="PTHR43646:SF2">
    <property type="entry name" value="GLYCOSYLTRANSFERASE 2-LIKE DOMAIN-CONTAINING PROTEIN"/>
    <property type="match status" value="1"/>
</dbReference>
<evidence type="ECO:0000256" key="4">
    <source>
        <dbReference type="ARBA" id="ARBA00022679"/>
    </source>
</evidence>
<dbReference type="Proteomes" id="UP000722121">
    <property type="component" value="Unassembled WGS sequence"/>
</dbReference>
<accession>A0ABS3ARL3</accession>
<dbReference type="InterPro" id="IPR001173">
    <property type="entry name" value="Glyco_trans_2-like"/>
</dbReference>
<name>A0ABS3ARL3_9BACT</name>
<keyword evidence="5" id="KW-0472">Membrane</keyword>
<evidence type="ECO:0000256" key="5">
    <source>
        <dbReference type="ARBA" id="ARBA00023136"/>
    </source>
</evidence>
<evidence type="ECO:0000256" key="3">
    <source>
        <dbReference type="ARBA" id="ARBA00022676"/>
    </source>
</evidence>
<dbReference type="SUPFAM" id="SSF53448">
    <property type="entry name" value="Nucleotide-diphospho-sugar transferases"/>
    <property type="match status" value="1"/>
</dbReference>